<proteinExistence type="predicted"/>
<dbReference type="Gene3D" id="3.20.20.80">
    <property type="entry name" value="Glycosidases"/>
    <property type="match status" value="1"/>
</dbReference>
<dbReference type="Proteomes" id="UP000034883">
    <property type="component" value="Chromosome"/>
</dbReference>
<evidence type="ECO:0000256" key="1">
    <source>
        <dbReference type="SAM" id="MobiDB-lite"/>
    </source>
</evidence>
<feature type="region of interest" description="Disordered" evidence="1">
    <location>
        <begin position="30"/>
        <end position="72"/>
    </location>
</feature>
<keyword evidence="2" id="KW-0732">Signal</keyword>
<evidence type="ECO:0000313" key="3">
    <source>
        <dbReference type="EMBL" id="AKF11135.1"/>
    </source>
</evidence>
<dbReference type="InterPro" id="IPR051913">
    <property type="entry name" value="GH2_Domain-Containing"/>
</dbReference>
<dbReference type="OrthoDB" id="1205943at2"/>
<gene>
    <name evidence="3" type="ORF">DB32_008284</name>
</gene>
<keyword evidence="4" id="KW-1185">Reference proteome</keyword>
<dbReference type="PANTHER" id="PTHR42732:SF1">
    <property type="entry name" value="BETA-MANNOSIDASE"/>
    <property type="match status" value="1"/>
</dbReference>
<dbReference type="PROSITE" id="PS51257">
    <property type="entry name" value="PROKAR_LIPOPROTEIN"/>
    <property type="match status" value="1"/>
</dbReference>
<feature type="chain" id="PRO_5002512836" evidence="2">
    <location>
        <begin position="21"/>
        <end position="377"/>
    </location>
</feature>
<dbReference type="SUPFAM" id="SSF51445">
    <property type="entry name" value="(Trans)glycosidases"/>
    <property type="match status" value="1"/>
</dbReference>
<organism evidence="3 4">
    <name type="scientific">Sandaracinus amylolyticus</name>
    <dbReference type="NCBI Taxonomy" id="927083"/>
    <lineage>
        <taxon>Bacteria</taxon>
        <taxon>Pseudomonadati</taxon>
        <taxon>Myxococcota</taxon>
        <taxon>Polyangia</taxon>
        <taxon>Polyangiales</taxon>
        <taxon>Sandaracinaceae</taxon>
        <taxon>Sandaracinus</taxon>
    </lineage>
</organism>
<feature type="compositionally biased region" description="Acidic residues" evidence="1">
    <location>
        <begin position="39"/>
        <end position="55"/>
    </location>
</feature>
<feature type="signal peptide" evidence="2">
    <location>
        <begin position="1"/>
        <end position="20"/>
    </location>
</feature>
<dbReference type="RefSeq" id="WP_053238032.1">
    <property type="nucleotide sequence ID" value="NZ_CP011125.1"/>
</dbReference>
<dbReference type="PANTHER" id="PTHR42732">
    <property type="entry name" value="BETA-GALACTOSIDASE"/>
    <property type="match status" value="1"/>
</dbReference>
<name>A0A0F6YNA2_9BACT</name>
<dbReference type="EMBL" id="CP011125">
    <property type="protein sequence ID" value="AKF11135.1"/>
    <property type="molecule type" value="Genomic_DNA"/>
</dbReference>
<evidence type="ECO:0000256" key="2">
    <source>
        <dbReference type="SAM" id="SignalP"/>
    </source>
</evidence>
<protein>
    <submittedName>
        <fullName evidence="3">Uncharacterized protein</fullName>
    </submittedName>
</protein>
<dbReference type="STRING" id="927083.DB32_008284"/>
<sequence length="377" mass="40836">MRRILSMLVLVLAGCDGTLADDRDAAIPRTDASSRADAALEDDEDAARPIDDDDASTPAPDSGTPGPRTVRVDGRRLLVDGAPYEIRGVCWNPVARGRTQPADFAGFVDTDAPLMRAAGINAIRTYDAITDTRVLDVLDAHGIGVFQTVYAWGGDAESAALDRVRATIGHRAVLGWIVGNEWNYNGLYTGLPFDQTRDRLERIAAMIHALDPSRPVITIYGEVPSADTIAAMPSIDMWGLNVYRGATFGDLFARWAALSDAPMFVSEYGADAWDARDGGRENLAAQAEATRLLTEEILASSTARRADGIVLGGTIFEWSDEWWKDQSGSPDVHDVGGIAPGGGPHPDRTFNEEWWGVVDIDRHTRPAYDALRALYAP</sequence>
<evidence type="ECO:0000313" key="4">
    <source>
        <dbReference type="Proteomes" id="UP000034883"/>
    </source>
</evidence>
<accession>A0A0F6YNA2</accession>
<dbReference type="KEGG" id="samy:DB32_008284"/>
<reference evidence="3 4" key="1">
    <citation type="submission" date="2015-03" db="EMBL/GenBank/DDBJ databases">
        <title>Genome assembly of Sandaracinus amylolyticus DSM 53668.</title>
        <authorList>
            <person name="Sharma G."/>
            <person name="Subramanian S."/>
        </authorList>
    </citation>
    <scope>NUCLEOTIDE SEQUENCE [LARGE SCALE GENOMIC DNA]</scope>
    <source>
        <strain evidence="3 4">DSM 53668</strain>
    </source>
</reference>
<dbReference type="InterPro" id="IPR017853">
    <property type="entry name" value="GH"/>
</dbReference>
<dbReference type="AlphaFoldDB" id="A0A0F6YNA2"/>